<sequence length="201" mass="21894">MSLYFKKETGTVLHPVFLKILERSQGGALIKVDSRVPTDLHTIFEGTPIATNTTAGEYMWMKSAVVATACADGATRIVIYPPNPFKIGEFVGAVDMAAATFGTITAVAPTYVVTAQTDFSLAKGEVLYQANAANATAPKFRPYALLENPIIVREEDGTTKYNVFAPLVHRGSIAASVFRWGYTTDVKNRLNLIKFRNQGQV</sequence>
<gene>
    <name evidence="1" type="ORF">MM415B02408_0002</name>
</gene>
<accession>A0A6M3L6J3</accession>
<reference evidence="1" key="1">
    <citation type="submission" date="2020-03" db="EMBL/GenBank/DDBJ databases">
        <title>The deep terrestrial virosphere.</title>
        <authorList>
            <person name="Holmfeldt K."/>
            <person name="Nilsson E."/>
            <person name="Simone D."/>
            <person name="Lopez-Fernandez M."/>
            <person name="Wu X."/>
            <person name="de Brujin I."/>
            <person name="Lundin D."/>
            <person name="Andersson A."/>
            <person name="Bertilsson S."/>
            <person name="Dopson M."/>
        </authorList>
    </citation>
    <scope>NUCLEOTIDE SEQUENCE</scope>
    <source>
        <strain evidence="1">MM415B02408</strain>
    </source>
</reference>
<dbReference type="EMBL" id="MT142902">
    <property type="protein sequence ID" value="QJA90270.1"/>
    <property type="molecule type" value="Genomic_DNA"/>
</dbReference>
<protein>
    <submittedName>
        <fullName evidence="1">Uncharacterized protein</fullName>
    </submittedName>
</protein>
<evidence type="ECO:0000313" key="1">
    <source>
        <dbReference type="EMBL" id="QJA90270.1"/>
    </source>
</evidence>
<dbReference type="AlphaFoldDB" id="A0A6M3L6J3"/>
<organism evidence="1">
    <name type="scientific">viral metagenome</name>
    <dbReference type="NCBI Taxonomy" id="1070528"/>
    <lineage>
        <taxon>unclassified sequences</taxon>
        <taxon>metagenomes</taxon>
        <taxon>organismal metagenomes</taxon>
    </lineage>
</organism>
<name>A0A6M3L6J3_9ZZZZ</name>
<proteinExistence type="predicted"/>